<dbReference type="AlphaFoldDB" id="A0A430A0D9"/>
<sequence>MEVIKMYEQIEMTPIDNHQLPKTNSFPDYFYAGFWIRLFAFIVDIIIINIVTSATLGLVYNILGLEKDKSIITLYGALAMVIYLGYFTLLTKLNHGQTIGKMIFGIRVVSLEEDKLSWQTVFIRETICRYILQTGVLLIGYLPAAFTPKKQHVGDLFTGTSVITINVLQAYHEQNKNQRGE</sequence>
<dbReference type="Proteomes" id="UP000287857">
    <property type="component" value="Unassembled WGS sequence"/>
</dbReference>
<dbReference type="InterPro" id="IPR010432">
    <property type="entry name" value="RDD"/>
</dbReference>
<keyword evidence="4 6" id="KW-1133">Transmembrane helix</keyword>
<evidence type="ECO:0000256" key="3">
    <source>
        <dbReference type="ARBA" id="ARBA00022692"/>
    </source>
</evidence>
<evidence type="ECO:0000256" key="6">
    <source>
        <dbReference type="SAM" id="Phobius"/>
    </source>
</evidence>
<feature type="transmembrane region" description="Helical" evidence="6">
    <location>
        <begin position="34"/>
        <end position="60"/>
    </location>
</feature>
<evidence type="ECO:0000256" key="1">
    <source>
        <dbReference type="ARBA" id="ARBA00004651"/>
    </source>
</evidence>
<feature type="transmembrane region" description="Helical" evidence="6">
    <location>
        <begin position="72"/>
        <end position="89"/>
    </location>
</feature>
<evidence type="ECO:0000259" key="7">
    <source>
        <dbReference type="Pfam" id="PF06271"/>
    </source>
</evidence>
<evidence type="ECO:0000256" key="2">
    <source>
        <dbReference type="ARBA" id="ARBA00022475"/>
    </source>
</evidence>
<dbReference type="InterPro" id="IPR051791">
    <property type="entry name" value="Pra-immunoreactive"/>
</dbReference>
<comment type="caution">
    <text evidence="8">The sequence shown here is derived from an EMBL/GenBank/DDBJ whole genome shotgun (WGS) entry which is preliminary data.</text>
</comment>
<proteinExistence type="predicted"/>
<evidence type="ECO:0000313" key="9">
    <source>
        <dbReference type="Proteomes" id="UP000287857"/>
    </source>
</evidence>
<keyword evidence="2" id="KW-1003">Cell membrane</keyword>
<reference evidence="8 9" key="1">
    <citation type="submission" date="2017-05" db="EMBL/GenBank/DDBJ databases">
        <title>Vagococcus spp. assemblies.</title>
        <authorList>
            <person name="Gulvik C.A."/>
        </authorList>
    </citation>
    <scope>NUCLEOTIDE SEQUENCE [LARGE SCALE GENOMIC DNA]</scope>
    <source>
        <strain evidence="8 9">SS1995</strain>
    </source>
</reference>
<dbReference type="Pfam" id="PF06271">
    <property type="entry name" value="RDD"/>
    <property type="match status" value="1"/>
</dbReference>
<name>A0A430A0D9_9ENTE</name>
<protein>
    <submittedName>
        <fullName evidence="8">RDD family protein</fullName>
    </submittedName>
</protein>
<keyword evidence="9" id="KW-1185">Reference proteome</keyword>
<dbReference type="PANTHER" id="PTHR36115">
    <property type="entry name" value="PROLINE-RICH ANTIGEN HOMOLOG-RELATED"/>
    <property type="match status" value="1"/>
</dbReference>
<evidence type="ECO:0000256" key="5">
    <source>
        <dbReference type="ARBA" id="ARBA00023136"/>
    </source>
</evidence>
<dbReference type="EMBL" id="NGJS01000003">
    <property type="protein sequence ID" value="RST99796.1"/>
    <property type="molecule type" value="Genomic_DNA"/>
</dbReference>
<feature type="domain" description="RDD" evidence="7">
    <location>
        <begin position="31"/>
        <end position="158"/>
    </location>
</feature>
<dbReference type="GO" id="GO:0005886">
    <property type="term" value="C:plasma membrane"/>
    <property type="evidence" value="ECO:0007669"/>
    <property type="project" value="UniProtKB-SubCell"/>
</dbReference>
<dbReference type="PANTHER" id="PTHR36115:SF9">
    <property type="entry name" value="LMO1584 PROTEIN"/>
    <property type="match status" value="1"/>
</dbReference>
<accession>A0A430A0D9</accession>
<organism evidence="8 9">
    <name type="scientific">Vagococcus vulneris</name>
    <dbReference type="NCBI Taxonomy" id="1977869"/>
    <lineage>
        <taxon>Bacteria</taxon>
        <taxon>Bacillati</taxon>
        <taxon>Bacillota</taxon>
        <taxon>Bacilli</taxon>
        <taxon>Lactobacillales</taxon>
        <taxon>Enterococcaceae</taxon>
        <taxon>Vagococcus</taxon>
    </lineage>
</organism>
<gene>
    <name evidence="8" type="ORF">CBF37_03465</name>
</gene>
<keyword evidence="5 6" id="KW-0472">Membrane</keyword>
<evidence type="ECO:0000256" key="4">
    <source>
        <dbReference type="ARBA" id="ARBA00022989"/>
    </source>
</evidence>
<comment type="subcellular location">
    <subcellularLocation>
        <location evidence="1">Cell membrane</location>
        <topology evidence="1">Multi-pass membrane protein</topology>
    </subcellularLocation>
</comment>
<keyword evidence="3 6" id="KW-0812">Transmembrane</keyword>
<evidence type="ECO:0000313" key="8">
    <source>
        <dbReference type="EMBL" id="RST99796.1"/>
    </source>
</evidence>